<gene>
    <name evidence="2" type="ORF">LDH80_04100</name>
</gene>
<evidence type="ECO:0000313" key="3">
    <source>
        <dbReference type="Proteomes" id="UP001164506"/>
    </source>
</evidence>
<dbReference type="EMBL" id="CP084204">
    <property type="protein sequence ID" value="UZX19946.1"/>
    <property type="molecule type" value="Genomic_DNA"/>
</dbReference>
<dbReference type="RefSeq" id="WP_190105720.1">
    <property type="nucleotide sequence ID" value="NZ_BMUH01000012.1"/>
</dbReference>
<organism evidence="2 3">
    <name type="scientific">Streptomyces tanashiensis</name>
    <dbReference type="NCBI Taxonomy" id="67367"/>
    <lineage>
        <taxon>Bacteria</taxon>
        <taxon>Bacillati</taxon>
        <taxon>Actinomycetota</taxon>
        <taxon>Actinomycetes</taxon>
        <taxon>Kitasatosporales</taxon>
        <taxon>Streptomycetaceae</taxon>
        <taxon>Streptomyces</taxon>
    </lineage>
</organism>
<dbReference type="Proteomes" id="UP001164506">
    <property type="component" value="Chromosome"/>
</dbReference>
<dbReference type="InterPro" id="IPR051822">
    <property type="entry name" value="Glycosyl_Hydrolase_84"/>
</dbReference>
<evidence type="ECO:0000313" key="2">
    <source>
        <dbReference type="EMBL" id="UZX19946.1"/>
    </source>
</evidence>
<dbReference type="Pfam" id="PF00583">
    <property type="entry name" value="Acetyltransf_1"/>
    <property type="match status" value="1"/>
</dbReference>
<keyword evidence="3" id="KW-1185">Reference proteome</keyword>
<name>A0ABY6QQ63_9ACTN</name>
<accession>A0ABY6QQ63</accession>
<sequence>MTTEPFIRPYRPSDRAALGDICVRTAHAGADASPLYPDPELLPTIFAYPYVELEPDFAFVLDDGAGGAVGYVLGVPDTAAFAGRFRTAWLPGVSDRYPAPTGPATTPAEEMTGLLHTPERMVRDELTGFPAHLHIDLLPAWQGRGHGRALIGTLLEALRRHGVPAVHLCMAQANTPARAFYDRLGFRPLAVDDPGPVWYLGRPTTAP</sequence>
<dbReference type="CDD" id="cd04301">
    <property type="entry name" value="NAT_SF"/>
    <property type="match status" value="1"/>
</dbReference>
<dbReference type="SUPFAM" id="SSF55729">
    <property type="entry name" value="Acyl-CoA N-acyltransferases (Nat)"/>
    <property type="match status" value="1"/>
</dbReference>
<feature type="domain" description="N-acetyltransferase" evidence="1">
    <location>
        <begin position="139"/>
        <end position="205"/>
    </location>
</feature>
<dbReference type="PROSITE" id="PS51186">
    <property type="entry name" value="GNAT"/>
    <property type="match status" value="1"/>
</dbReference>
<dbReference type="InterPro" id="IPR016181">
    <property type="entry name" value="Acyl_CoA_acyltransferase"/>
</dbReference>
<dbReference type="GeneID" id="95598598"/>
<proteinExistence type="predicted"/>
<reference evidence="2" key="1">
    <citation type="submission" date="2021-09" db="EMBL/GenBank/DDBJ databases">
        <title>Complete genome sequence and metabolic characterization of Streptomyces tanashiensis DSM 731 the producer of antibacterial Kalafungin and diverse secondary metabolites.</title>
        <authorList>
            <person name="Abbasi M.N."/>
            <person name="Anwar M.N."/>
            <person name="Alam K."/>
            <person name="Shoaib M."/>
            <person name="Lin Z."/>
            <person name="Hayat M."/>
            <person name="Ali M.I."/>
            <person name="Malik H.M.T."/>
            <person name="Ahmed I."/>
            <person name="Li A."/>
            <person name="Hailong Wang H."/>
            <person name="Zhang Y."/>
        </authorList>
    </citation>
    <scope>NUCLEOTIDE SEQUENCE</scope>
    <source>
        <strain evidence="2">Kala</strain>
    </source>
</reference>
<evidence type="ECO:0000259" key="1">
    <source>
        <dbReference type="PROSITE" id="PS51186"/>
    </source>
</evidence>
<dbReference type="Gene3D" id="3.40.630.30">
    <property type="match status" value="1"/>
</dbReference>
<dbReference type="InterPro" id="IPR000182">
    <property type="entry name" value="GNAT_dom"/>
</dbReference>
<protein>
    <submittedName>
        <fullName evidence="2">GNAT family N-acetyltransferase</fullName>
    </submittedName>
</protein>
<dbReference type="PANTHER" id="PTHR13170">
    <property type="entry name" value="O-GLCNACASE"/>
    <property type="match status" value="1"/>
</dbReference>
<dbReference type="PANTHER" id="PTHR13170:SF16">
    <property type="entry name" value="PROTEIN O-GLCNACASE"/>
    <property type="match status" value="1"/>
</dbReference>